<sequence length="70" mass="7671">MGEGDAVNDSPGQSGEETFASRYEQDRSEPTNFTQYGEPQFRALRLATILARSHPMLTVIEIGEPSSTVP</sequence>
<dbReference type="EMBL" id="JACWMS010000005">
    <property type="protein sequence ID" value="MBD1322127.1"/>
    <property type="molecule type" value="Genomic_DNA"/>
</dbReference>
<evidence type="ECO:0000256" key="1">
    <source>
        <dbReference type="SAM" id="MobiDB-lite"/>
    </source>
</evidence>
<organism evidence="2 3">
    <name type="scientific">Gordonia hankookensis</name>
    <dbReference type="NCBI Taxonomy" id="589403"/>
    <lineage>
        <taxon>Bacteria</taxon>
        <taxon>Bacillati</taxon>
        <taxon>Actinomycetota</taxon>
        <taxon>Actinomycetes</taxon>
        <taxon>Mycobacteriales</taxon>
        <taxon>Gordoniaceae</taxon>
        <taxon>Gordonia</taxon>
    </lineage>
</organism>
<feature type="region of interest" description="Disordered" evidence="1">
    <location>
        <begin position="1"/>
        <end position="38"/>
    </location>
</feature>
<accession>A0ABR7WJM5</accession>
<reference evidence="2 3" key="1">
    <citation type="submission" date="2020-09" db="EMBL/GenBank/DDBJ databases">
        <title>Novel species in genus Gordonia.</title>
        <authorList>
            <person name="Zhang G."/>
        </authorList>
    </citation>
    <scope>NUCLEOTIDE SEQUENCE [LARGE SCALE GENOMIC DNA]</scope>
    <source>
        <strain evidence="2 3">ON-33</strain>
    </source>
</reference>
<gene>
    <name evidence="2" type="ORF">IDF66_21325</name>
</gene>
<keyword evidence="3" id="KW-1185">Reference proteome</keyword>
<proteinExistence type="predicted"/>
<evidence type="ECO:0000313" key="2">
    <source>
        <dbReference type="EMBL" id="MBD1322127.1"/>
    </source>
</evidence>
<protein>
    <submittedName>
        <fullName evidence="2">Uncharacterized protein</fullName>
    </submittedName>
</protein>
<dbReference type="Proteomes" id="UP000602395">
    <property type="component" value="Unassembled WGS sequence"/>
</dbReference>
<comment type="caution">
    <text evidence="2">The sequence shown here is derived from an EMBL/GenBank/DDBJ whole genome shotgun (WGS) entry which is preliminary data.</text>
</comment>
<dbReference type="RefSeq" id="WP_190268518.1">
    <property type="nucleotide sequence ID" value="NZ_BAABAD010000004.1"/>
</dbReference>
<evidence type="ECO:0000313" key="3">
    <source>
        <dbReference type="Proteomes" id="UP000602395"/>
    </source>
</evidence>
<name>A0ABR7WJM5_9ACTN</name>